<dbReference type="PROSITE" id="PS52012">
    <property type="entry name" value="CFEM"/>
    <property type="match status" value="1"/>
</dbReference>
<keyword evidence="20" id="KW-1185">Reference proteome</keyword>
<feature type="binding site" description="axial binding residue" evidence="15">
    <location>
        <position position="45"/>
    </location>
    <ligand>
        <name>heme</name>
        <dbReference type="ChEBI" id="CHEBI:30413"/>
    </ligand>
    <ligandPart>
        <name>Fe</name>
        <dbReference type="ChEBI" id="CHEBI:18248"/>
    </ligandPart>
</feature>
<keyword evidence="12 15" id="KW-1015">Disulfide bond</keyword>
<dbReference type="InterPro" id="IPR051735">
    <property type="entry name" value="CFEM_domain"/>
</dbReference>
<accession>A0AAN7HPD2</accession>
<comment type="caution">
    <text evidence="15">Lacks conserved residue(s) required for the propagation of feature annotation.</text>
</comment>
<keyword evidence="13" id="KW-0325">Glycoprotein</keyword>
<feature type="disulfide bond" evidence="15">
    <location>
        <begin position="50"/>
        <end position="83"/>
    </location>
</feature>
<protein>
    <recommendedName>
        <fullName evidence="18">CFEM domain-containing protein</fullName>
    </recommendedName>
</protein>
<evidence type="ECO:0000256" key="16">
    <source>
        <dbReference type="SAM" id="MobiDB-lite"/>
    </source>
</evidence>
<dbReference type="PANTHER" id="PTHR37928:SF2">
    <property type="entry name" value="GPI ANCHORED CFEM DOMAIN PROTEIN (AFU_ORTHOLOGUE AFUA_6G10580)"/>
    <property type="match status" value="1"/>
</dbReference>
<evidence type="ECO:0000256" key="7">
    <source>
        <dbReference type="ARBA" id="ARBA00022622"/>
    </source>
</evidence>
<evidence type="ECO:0000256" key="2">
    <source>
        <dbReference type="ARBA" id="ARBA00004613"/>
    </source>
</evidence>
<dbReference type="GO" id="GO:0098552">
    <property type="term" value="C:side of membrane"/>
    <property type="evidence" value="ECO:0007669"/>
    <property type="project" value="UniProtKB-KW"/>
</dbReference>
<proteinExistence type="inferred from homology"/>
<evidence type="ECO:0000256" key="13">
    <source>
        <dbReference type="ARBA" id="ARBA00023180"/>
    </source>
</evidence>
<comment type="caution">
    <text evidence="19">The sequence shown here is derived from an EMBL/GenBank/DDBJ whole genome shotgun (WGS) entry which is preliminary data.</text>
</comment>
<dbReference type="GO" id="GO:0005886">
    <property type="term" value="C:plasma membrane"/>
    <property type="evidence" value="ECO:0007669"/>
    <property type="project" value="UniProtKB-SubCell"/>
</dbReference>
<dbReference type="Proteomes" id="UP001303647">
    <property type="component" value="Unassembled WGS sequence"/>
</dbReference>
<keyword evidence="5" id="KW-0964">Secreted</keyword>
<keyword evidence="10 15" id="KW-0408">Iron</keyword>
<gene>
    <name evidence="19" type="ORF">C7999DRAFT_40807</name>
</gene>
<reference evidence="19" key="1">
    <citation type="journal article" date="2023" name="Mol. Phylogenet. Evol.">
        <title>Genome-scale phylogeny and comparative genomics of the fungal order Sordariales.</title>
        <authorList>
            <person name="Hensen N."/>
            <person name="Bonometti L."/>
            <person name="Westerberg I."/>
            <person name="Brannstrom I.O."/>
            <person name="Guillou S."/>
            <person name="Cros-Aarteil S."/>
            <person name="Calhoun S."/>
            <person name="Haridas S."/>
            <person name="Kuo A."/>
            <person name="Mondo S."/>
            <person name="Pangilinan J."/>
            <person name="Riley R."/>
            <person name="LaButti K."/>
            <person name="Andreopoulos B."/>
            <person name="Lipzen A."/>
            <person name="Chen C."/>
            <person name="Yan M."/>
            <person name="Daum C."/>
            <person name="Ng V."/>
            <person name="Clum A."/>
            <person name="Steindorff A."/>
            <person name="Ohm R.A."/>
            <person name="Martin F."/>
            <person name="Silar P."/>
            <person name="Natvig D.O."/>
            <person name="Lalanne C."/>
            <person name="Gautier V."/>
            <person name="Ament-Velasquez S.L."/>
            <person name="Kruys A."/>
            <person name="Hutchinson M.I."/>
            <person name="Powell A.J."/>
            <person name="Barry K."/>
            <person name="Miller A.N."/>
            <person name="Grigoriev I.V."/>
            <person name="Debuchy R."/>
            <person name="Gladieux P."/>
            <person name="Hiltunen Thoren M."/>
            <person name="Johannesson H."/>
        </authorList>
    </citation>
    <scope>NUCLEOTIDE SEQUENCE</scope>
    <source>
        <strain evidence="19">CBS 359.72</strain>
    </source>
</reference>
<evidence type="ECO:0000256" key="11">
    <source>
        <dbReference type="ARBA" id="ARBA00023136"/>
    </source>
</evidence>
<evidence type="ECO:0000256" key="17">
    <source>
        <dbReference type="SAM" id="SignalP"/>
    </source>
</evidence>
<keyword evidence="8 15" id="KW-0479">Metal-binding</keyword>
<reference evidence="19" key="2">
    <citation type="submission" date="2023-05" db="EMBL/GenBank/DDBJ databases">
        <authorList>
            <consortium name="Lawrence Berkeley National Laboratory"/>
            <person name="Steindorff A."/>
            <person name="Hensen N."/>
            <person name="Bonometti L."/>
            <person name="Westerberg I."/>
            <person name="Brannstrom I.O."/>
            <person name="Guillou S."/>
            <person name="Cros-Aarteil S."/>
            <person name="Calhoun S."/>
            <person name="Haridas S."/>
            <person name="Kuo A."/>
            <person name="Mondo S."/>
            <person name="Pangilinan J."/>
            <person name="Riley R."/>
            <person name="Labutti K."/>
            <person name="Andreopoulos B."/>
            <person name="Lipzen A."/>
            <person name="Chen C."/>
            <person name="Yanf M."/>
            <person name="Daum C."/>
            <person name="Ng V."/>
            <person name="Clum A."/>
            <person name="Ohm R."/>
            <person name="Martin F."/>
            <person name="Silar P."/>
            <person name="Natvig D."/>
            <person name="Lalanne C."/>
            <person name="Gautier V."/>
            <person name="Ament-Velasquez S.L."/>
            <person name="Kruys A."/>
            <person name="Hutchinson M.I."/>
            <person name="Powell A.J."/>
            <person name="Barry K."/>
            <person name="Miller A.N."/>
            <person name="Grigoriev I.V."/>
            <person name="Debuchy R."/>
            <person name="Gladieux P."/>
            <person name="Thoren M.H."/>
            <person name="Johannesson H."/>
        </authorList>
    </citation>
    <scope>NUCLEOTIDE SEQUENCE</scope>
    <source>
        <strain evidence="19">CBS 359.72</strain>
    </source>
</reference>
<evidence type="ECO:0000256" key="14">
    <source>
        <dbReference type="ARBA" id="ARBA00023288"/>
    </source>
</evidence>
<evidence type="ECO:0000259" key="18">
    <source>
        <dbReference type="PROSITE" id="PS52012"/>
    </source>
</evidence>
<keyword evidence="14" id="KW-0449">Lipoprotein</keyword>
<keyword evidence="7" id="KW-0336">GPI-anchor</keyword>
<feature type="signal peptide" evidence="17">
    <location>
        <begin position="1"/>
        <end position="17"/>
    </location>
</feature>
<evidence type="ECO:0000256" key="3">
    <source>
        <dbReference type="ARBA" id="ARBA00010031"/>
    </source>
</evidence>
<dbReference type="EMBL" id="MU857645">
    <property type="protein sequence ID" value="KAK4247940.1"/>
    <property type="molecule type" value="Genomic_DNA"/>
</dbReference>
<feature type="domain" description="CFEM" evidence="18">
    <location>
        <begin position="1"/>
        <end position="111"/>
    </location>
</feature>
<evidence type="ECO:0000256" key="12">
    <source>
        <dbReference type="ARBA" id="ARBA00023157"/>
    </source>
</evidence>
<evidence type="ECO:0000256" key="10">
    <source>
        <dbReference type="ARBA" id="ARBA00023004"/>
    </source>
</evidence>
<keyword evidence="6 15" id="KW-0349">Heme</keyword>
<comment type="similarity">
    <text evidence="3">Belongs to the RBT5 family.</text>
</comment>
<evidence type="ECO:0000313" key="20">
    <source>
        <dbReference type="Proteomes" id="UP001303647"/>
    </source>
</evidence>
<evidence type="ECO:0000256" key="8">
    <source>
        <dbReference type="ARBA" id="ARBA00022723"/>
    </source>
</evidence>
<dbReference type="InterPro" id="IPR008427">
    <property type="entry name" value="Extracellular_membr_CFEM_dom"/>
</dbReference>
<comment type="subcellular location">
    <subcellularLocation>
        <location evidence="1">Cell membrane</location>
        <topology evidence="1">Lipid-anchor</topology>
        <topology evidence="1">GPI-anchor</topology>
    </subcellularLocation>
    <subcellularLocation>
        <location evidence="2">Secreted</location>
    </subcellularLocation>
</comment>
<feature type="chain" id="PRO_5042890869" description="CFEM domain-containing protein" evidence="17">
    <location>
        <begin position="18"/>
        <end position="171"/>
    </location>
</feature>
<keyword evidence="4" id="KW-1003">Cell membrane</keyword>
<sequence length="171" mass="16081">MKTIAALSLALAGAVVAQGGLDLPTCAQSCASSFLSGGIGDCGRDVKCICSNKEFIDEIACCLAGDCSASDQDKAVSVALNLCKGAGVTDLPSSVTCATASTSAASSTSGAASTTSSASSSGTTAAPTSSGNAASTSSTPTPTPESNLGPRPTAAAGLGAIGGIVAAVALL</sequence>
<dbReference type="GO" id="GO:0046872">
    <property type="term" value="F:metal ion binding"/>
    <property type="evidence" value="ECO:0007669"/>
    <property type="project" value="UniProtKB-UniRule"/>
</dbReference>
<dbReference type="GO" id="GO:0005576">
    <property type="term" value="C:extracellular region"/>
    <property type="evidence" value="ECO:0007669"/>
    <property type="project" value="UniProtKB-SubCell"/>
</dbReference>
<dbReference type="PANTHER" id="PTHR37928">
    <property type="entry name" value="CFEM DOMAIN PROTEIN (AFU_ORTHOLOGUE AFUA_6G14090)"/>
    <property type="match status" value="1"/>
</dbReference>
<evidence type="ECO:0000313" key="19">
    <source>
        <dbReference type="EMBL" id="KAK4247940.1"/>
    </source>
</evidence>
<evidence type="ECO:0000256" key="15">
    <source>
        <dbReference type="PROSITE-ProRule" id="PRU01356"/>
    </source>
</evidence>
<organism evidence="19 20">
    <name type="scientific">Corynascus novoguineensis</name>
    <dbReference type="NCBI Taxonomy" id="1126955"/>
    <lineage>
        <taxon>Eukaryota</taxon>
        <taxon>Fungi</taxon>
        <taxon>Dikarya</taxon>
        <taxon>Ascomycota</taxon>
        <taxon>Pezizomycotina</taxon>
        <taxon>Sordariomycetes</taxon>
        <taxon>Sordariomycetidae</taxon>
        <taxon>Sordariales</taxon>
        <taxon>Chaetomiaceae</taxon>
        <taxon>Corynascus</taxon>
    </lineage>
</organism>
<evidence type="ECO:0000256" key="5">
    <source>
        <dbReference type="ARBA" id="ARBA00022525"/>
    </source>
</evidence>
<keyword evidence="9 17" id="KW-0732">Signal</keyword>
<name>A0AAN7HPD2_9PEZI</name>
<evidence type="ECO:0000256" key="6">
    <source>
        <dbReference type="ARBA" id="ARBA00022617"/>
    </source>
</evidence>
<evidence type="ECO:0000256" key="1">
    <source>
        <dbReference type="ARBA" id="ARBA00004609"/>
    </source>
</evidence>
<evidence type="ECO:0000256" key="9">
    <source>
        <dbReference type="ARBA" id="ARBA00022729"/>
    </source>
</evidence>
<dbReference type="AlphaFoldDB" id="A0AAN7HPD2"/>
<feature type="compositionally biased region" description="Low complexity" evidence="16">
    <location>
        <begin position="106"/>
        <end position="140"/>
    </location>
</feature>
<keyword evidence="11" id="KW-0472">Membrane</keyword>
<dbReference type="Pfam" id="PF05730">
    <property type="entry name" value="CFEM"/>
    <property type="match status" value="1"/>
</dbReference>
<feature type="region of interest" description="Disordered" evidence="16">
    <location>
        <begin position="106"/>
        <end position="154"/>
    </location>
</feature>
<evidence type="ECO:0000256" key="4">
    <source>
        <dbReference type="ARBA" id="ARBA00022475"/>
    </source>
</evidence>